<evidence type="ECO:0000259" key="1">
    <source>
        <dbReference type="Pfam" id="PF21082"/>
    </source>
</evidence>
<sequence>KAQKILEQIITEHPLVMKDPAPLIKMNELGDSAINFIVRPWANTGDYWTVFWEVTAAVKEEFDSAGISFPYPQQDVHLYQVKE</sequence>
<dbReference type="GO" id="GO:0008381">
    <property type="term" value="F:mechanosensitive monoatomic ion channel activity"/>
    <property type="evidence" value="ECO:0007669"/>
    <property type="project" value="InterPro"/>
</dbReference>
<feature type="domain" description="Mechanosensitive ion channel MscS C-terminal" evidence="1">
    <location>
        <begin position="1"/>
        <end position="69"/>
    </location>
</feature>
<dbReference type="InterPro" id="IPR049278">
    <property type="entry name" value="MS_channel_C"/>
</dbReference>
<dbReference type="AlphaFoldDB" id="X1EKY6"/>
<feature type="non-terminal residue" evidence="2">
    <location>
        <position position="1"/>
    </location>
</feature>
<dbReference type="SUPFAM" id="SSF82689">
    <property type="entry name" value="Mechanosensitive channel protein MscS (YggB), C-terminal domain"/>
    <property type="match status" value="1"/>
</dbReference>
<comment type="caution">
    <text evidence="2">The sequence shown here is derived from an EMBL/GenBank/DDBJ whole genome shotgun (WGS) entry which is preliminary data.</text>
</comment>
<organism evidence="2">
    <name type="scientific">marine sediment metagenome</name>
    <dbReference type="NCBI Taxonomy" id="412755"/>
    <lineage>
        <taxon>unclassified sequences</taxon>
        <taxon>metagenomes</taxon>
        <taxon>ecological metagenomes</taxon>
    </lineage>
</organism>
<dbReference type="PANTHER" id="PTHR30221:SF1">
    <property type="entry name" value="SMALL-CONDUCTANCE MECHANOSENSITIVE CHANNEL"/>
    <property type="match status" value="1"/>
</dbReference>
<name>X1EKY6_9ZZZZ</name>
<evidence type="ECO:0000313" key="2">
    <source>
        <dbReference type="EMBL" id="GAH17809.1"/>
    </source>
</evidence>
<reference evidence="2" key="1">
    <citation type="journal article" date="2014" name="Front. Microbiol.">
        <title>High frequency of phylogenetically diverse reductive dehalogenase-homologous genes in deep subseafloor sedimentary metagenomes.</title>
        <authorList>
            <person name="Kawai M."/>
            <person name="Futagami T."/>
            <person name="Toyoda A."/>
            <person name="Takaki Y."/>
            <person name="Nishi S."/>
            <person name="Hori S."/>
            <person name="Arai W."/>
            <person name="Tsubouchi T."/>
            <person name="Morono Y."/>
            <person name="Uchiyama I."/>
            <person name="Ito T."/>
            <person name="Fujiyama A."/>
            <person name="Inagaki F."/>
            <person name="Takami H."/>
        </authorList>
    </citation>
    <scope>NUCLEOTIDE SEQUENCE</scope>
    <source>
        <strain evidence="2">Expedition CK06-06</strain>
    </source>
</reference>
<dbReference type="Pfam" id="PF21082">
    <property type="entry name" value="MS_channel_3rd"/>
    <property type="match status" value="1"/>
</dbReference>
<gene>
    <name evidence="2" type="ORF">S01H4_53301</name>
</gene>
<dbReference type="EMBL" id="BART01030551">
    <property type="protein sequence ID" value="GAH17809.1"/>
    <property type="molecule type" value="Genomic_DNA"/>
</dbReference>
<dbReference type="GO" id="GO:0016020">
    <property type="term" value="C:membrane"/>
    <property type="evidence" value="ECO:0007669"/>
    <property type="project" value="InterPro"/>
</dbReference>
<accession>X1EKY6</accession>
<dbReference type="Gene3D" id="3.30.70.100">
    <property type="match status" value="1"/>
</dbReference>
<dbReference type="PANTHER" id="PTHR30221">
    <property type="entry name" value="SMALL-CONDUCTANCE MECHANOSENSITIVE CHANNEL"/>
    <property type="match status" value="1"/>
</dbReference>
<protein>
    <recommendedName>
        <fullName evidence="1">Mechanosensitive ion channel MscS C-terminal domain-containing protein</fullName>
    </recommendedName>
</protein>
<dbReference type="InterPro" id="IPR011066">
    <property type="entry name" value="MscS_channel_C_sf"/>
</dbReference>
<dbReference type="InterPro" id="IPR045275">
    <property type="entry name" value="MscS_archaea/bacteria_type"/>
</dbReference>
<proteinExistence type="predicted"/>